<accession>A0A8T1HG71</accession>
<sequence>MSLPPTTNSPIFNSSFYLGSNDYLTIAVGDKRYQKLGGIGVFSSLAVAGSLACGSLTIAGSVVDLSSLSGVTAGTIVASKLVMVDANKDVSSFRNLTATNFYGTIQTSDQPNITSVGTLSSLTVSGSITGTLSTTDQPYITSLETLSPLNVSGSISGTLSTAAQPNITSLGTLPSLTVSGSITGTLSTAAQPNITSLGTLSTLTVSGSIAGTLSTAAQPNITSVGTLSSLSLSGGITHTQTAGGNVASFTNSAAVSTFTIGIASSGGACDLRTTTANDLYFDVSGSFSSTSFYMNGTLVTTTASDLNGISGYGTYLSGIMPGTVSASKAMVTNSNSVIQFRSGSATTNQMTFFANTSLRDSIRVYRVDDSGPLTIGTQIDGSASTNRTYPILNLVSSIDPTAQVGGVSATSADLFNINWNDKPSVGFTSQTHRFCFNVGNSQPYKTGYPHTFALATSADAICLNPTGSTATPSSGGCLYLVNDTTPKLLFNTNTPYSSSLGTAPITLQQGNMYIRCTNAFNDGSTAFDTAALFESSNVGAPIAFAFQLSNGSSGTSTNSAYMGTVSNNDFVIMTNNSRKVTLTAAGRLDIGLSAPSAQLDVSGSVSSIYC</sequence>
<comment type="caution">
    <text evidence="1">The sequence shown here is derived from an EMBL/GenBank/DDBJ whole genome shotgun (WGS) entry which is preliminary data.</text>
</comment>
<proteinExistence type="predicted"/>
<reference evidence="1" key="1">
    <citation type="submission" date="2018-05" db="EMBL/GenBank/DDBJ databases">
        <title>Effector identification in a new, highly contiguous assembly of the strawberry crown rot pathogen Phytophthora cactorum.</title>
        <authorList>
            <person name="Armitage A.D."/>
            <person name="Nellist C.F."/>
            <person name="Bates H."/>
            <person name="Vickerstaff R.J."/>
            <person name="Harrison R.J."/>
        </authorList>
    </citation>
    <scope>NUCLEOTIDE SEQUENCE</scope>
    <source>
        <strain evidence="1">P421</strain>
    </source>
</reference>
<dbReference type="EMBL" id="RCMV01001013">
    <property type="protein sequence ID" value="KAG3210988.1"/>
    <property type="molecule type" value="Genomic_DNA"/>
</dbReference>
<dbReference type="VEuPathDB" id="FungiDB:PC110_g18871"/>
<evidence type="ECO:0000313" key="2">
    <source>
        <dbReference type="Proteomes" id="UP000760860"/>
    </source>
</evidence>
<organism evidence="1 2">
    <name type="scientific">Phytophthora cactorum</name>
    <dbReference type="NCBI Taxonomy" id="29920"/>
    <lineage>
        <taxon>Eukaryota</taxon>
        <taxon>Sar</taxon>
        <taxon>Stramenopiles</taxon>
        <taxon>Oomycota</taxon>
        <taxon>Peronosporomycetes</taxon>
        <taxon>Peronosporales</taxon>
        <taxon>Peronosporaceae</taxon>
        <taxon>Phytophthora</taxon>
    </lineage>
</organism>
<protein>
    <submittedName>
        <fullName evidence="1">Uncharacterized protein</fullName>
    </submittedName>
</protein>
<dbReference type="Proteomes" id="UP000760860">
    <property type="component" value="Unassembled WGS sequence"/>
</dbReference>
<gene>
    <name evidence="1" type="ORF">PC129_g18029</name>
</gene>
<name>A0A8T1HG71_9STRA</name>
<dbReference type="AlphaFoldDB" id="A0A8T1HG71"/>
<evidence type="ECO:0000313" key="1">
    <source>
        <dbReference type="EMBL" id="KAG3210988.1"/>
    </source>
</evidence>